<comment type="similarity">
    <text evidence="1">Belongs to the cytochrome P450 family.</text>
</comment>
<dbReference type="PRINTS" id="PR00463">
    <property type="entry name" value="EP450I"/>
</dbReference>
<gene>
    <name evidence="4" type="ORF">H2201_007236</name>
</gene>
<sequence>MYTDWNNHLHLLAASGLCIIFYAVFLSPLRHVPGPLIAKLTGNWLLFIELAGKRTTTVHALHGKYGPVVCIAPNELSFNTIDAVETIYASHHSEFRKAPWYANMTRGGVFNMRDPAEHRQRRKLLNHAFSQQSVNEMEPHIHKHVRKLVMAIEKRRKDGPVDARHWFRMFAFDVAGESFLGKPFGGLDCDEAPGYVADLDSAFIVWDLQGRFPILTWLLRQSPSKKLQHFFTADDRIYEYGADAFKDYLQRYGRSPQRKDLLTKLIRKEDGDGGLTDEQISGEISNLTFAATDTAAIALTYMFWELAQHPELQDKLREELRKIPLPPASGIPDHKELVNLPLLNAVIQETLRKHSPVPAGLMRTAPPGGRMMEGYFVPEKTVVSVPSWTSHRNPTYFPNPESFSPNRWITPDGLGGTERMKQLYMPFTKGPRTCIGQAMALLELRVMLATLVFRYNVRLIAEVGMGAEVTFLVTAFIGDPGILEELIDPTVSSSQETASKRQQSFDAKELIYAVQYRRVKFNWLAK</sequence>
<evidence type="ECO:0000256" key="3">
    <source>
        <dbReference type="SAM" id="Phobius"/>
    </source>
</evidence>
<feature type="transmembrane region" description="Helical" evidence="3">
    <location>
        <begin position="12"/>
        <end position="29"/>
    </location>
</feature>
<dbReference type="Proteomes" id="UP001172684">
    <property type="component" value="Unassembled WGS sequence"/>
</dbReference>
<accession>A0ABQ9NN13</accession>
<dbReference type="InterPro" id="IPR050121">
    <property type="entry name" value="Cytochrome_P450_monoxygenase"/>
</dbReference>
<dbReference type="InterPro" id="IPR001128">
    <property type="entry name" value="Cyt_P450"/>
</dbReference>
<organism evidence="4 5">
    <name type="scientific">Coniosporium apollinis</name>
    <dbReference type="NCBI Taxonomy" id="61459"/>
    <lineage>
        <taxon>Eukaryota</taxon>
        <taxon>Fungi</taxon>
        <taxon>Dikarya</taxon>
        <taxon>Ascomycota</taxon>
        <taxon>Pezizomycotina</taxon>
        <taxon>Dothideomycetes</taxon>
        <taxon>Dothideomycetes incertae sedis</taxon>
        <taxon>Coniosporium</taxon>
    </lineage>
</organism>
<keyword evidence="2" id="KW-0560">Oxidoreductase</keyword>
<evidence type="ECO:0008006" key="6">
    <source>
        <dbReference type="Google" id="ProtNLM"/>
    </source>
</evidence>
<dbReference type="InterPro" id="IPR002401">
    <property type="entry name" value="Cyt_P450_E_grp-I"/>
</dbReference>
<evidence type="ECO:0000256" key="1">
    <source>
        <dbReference type="ARBA" id="ARBA00010617"/>
    </source>
</evidence>
<dbReference type="PRINTS" id="PR00385">
    <property type="entry name" value="P450"/>
</dbReference>
<reference evidence="4" key="1">
    <citation type="submission" date="2022-10" db="EMBL/GenBank/DDBJ databases">
        <title>Culturing micro-colonial fungi from biological soil crusts in the Mojave desert and describing Neophaeococcomyces mojavensis, and introducing the new genera and species Taxawa tesnikishii.</title>
        <authorList>
            <person name="Kurbessoian T."/>
            <person name="Stajich J.E."/>
        </authorList>
    </citation>
    <scope>NUCLEOTIDE SEQUENCE</scope>
    <source>
        <strain evidence="4">TK_1</strain>
    </source>
</reference>
<evidence type="ECO:0000313" key="4">
    <source>
        <dbReference type="EMBL" id="KAJ9659645.1"/>
    </source>
</evidence>
<dbReference type="Gene3D" id="1.10.630.10">
    <property type="entry name" value="Cytochrome P450"/>
    <property type="match status" value="1"/>
</dbReference>
<dbReference type="PANTHER" id="PTHR24305">
    <property type="entry name" value="CYTOCHROME P450"/>
    <property type="match status" value="1"/>
</dbReference>
<dbReference type="SUPFAM" id="SSF48264">
    <property type="entry name" value="Cytochrome P450"/>
    <property type="match status" value="1"/>
</dbReference>
<dbReference type="Pfam" id="PF00067">
    <property type="entry name" value="p450"/>
    <property type="match status" value="1"/>
</dbReference>
<keyword evidence="3" id="KW-0812">Transmembrane</keyword>
<dbReference type="PANTHER" id="PTHR24305:SF96">
    <property type="entry name" value="CYTOCHROME P450 MONOOXYGENASE STCB-RELATED"/>
    <property type="match status" value="1"/>
</dbReference>
<keyword evidence="5" id="KW-1185">Reference proteome</keyword>
<keyword evidence="3" id="KW-1133">Transmembrane helix</keyword>
<name>A0ABQ9NN13_9PEZI</name>
<dbReference type="InterPro" id="IPR036396">
    <property type="entry name" value="Cyt_P450_sf"/>
</dbReference>
<evidence type="ECO:0000313" key="5">
    <source>
        <dbReference type="Proteomes" id="UP001172684"/>
    </source>
</evidence>
<protein>
    <recommendedName>
        <fullName evidence="6">Cytochrome P450</fullName>
    </recommendedName>
</protein>
<proteinExistence type="inferred from homology"/>
<dbReference type="EMBL" id="JAPDRL010000073">
    <property type="protein sequence ID" value="KAJ9659645.1"/>
    <property type="molecule type" value="Genomic_DNA"/>
</dbReference>
<keyword evidence="3" id="KW-0472">Membrane</keyword>
<evidence type="ECO:0000256" key="2">
    <source>
        <dbReference type="ARBA" id="ARBA00023002"/>
    </source>
</evidence>
<comment type="caution">
    <text evidence="4">The sequence shown here is derived from an EMBL/GenBank/DDBJ whole genome shotgun (WGS) entry which is preliminary data.</text>
</comment>